<dbReference type="Proteomes" id="UP000000305">
    <property type="component" value="Unassembled WGS sequence"/>
</dbReference>
<evidence type="ECO:0000313" key="1">
    <source>
        <dbReference type="EMBL" id="EFX76262.1"/>
    </source>
</evidence>
<gene>
    <name evidence="1" type="ORF">DAPPUDRAFT_322439</name>
</gene>
<dbReference type="AlphaFoldDB" id="E9GVZ6"/>
<name>E9GVZ6_DAPPU</name>
<reference evidence="1 2" key="1">
    <citation type="journal article" date="2011" name="Science">
        <title>The ecoresponsive genome of Daphnia pulex.</title>
        <authorList>
            <person name="Colbourne J.K."/>
            <person name="Pfrender M.E."/>
            <person name="Gilbert D."/>
            <person name="Thomas W.K."/>
            <person name="Tucker A."/>
            <person name="Oakley T.H."/>
            <person name="Tokishita S."/>
            <person name="Aerts A."/>
            <person name="Arnold G.J."/>
            <person name="Basu M.K."/>
            <person name="Bauer D.J."/>
            <person name="Caceres C.E."/>
            <person name="Carmel L."/>
            <person name="Casola C."/>
            <person name="Choi J.H."/>
            <person name="Detter J.C."/>
            <person name="Dong Q."/>
            <person name="Dusheyko S."/>
            <person name="Eads B.D."/>
            <person name="Frohlich T."/>
            <person name="Geiler-Samerotte K.A."/>
            <person name="Gerlach D."/>
            <person name="Hatcher P."/>
            <person name="Jogdeo S."/>
            <person name="Krijgsveld J."/>
            <person name="Kriventseva E.V."/>
            <person name="Kultz D."/>
            <person name="Laforsch C."/>
            <person name="Lindquist E."/>
            <person name="Lopez J."/>
            <person name="Manak J.R."/>
            <person name="Muller J."/>
            <person name="Pangilinan J."/>
            <person name="Patwardhan R.P."/>
            <person name="Pitluck S."/>
            <person name="Pritham E.J."/>
            <person name="Rechtsteiner A."/>
            <person name="Rho M."/>
            <person name="Rogozin I.B."/>
            <person name="Sakarya O."/>
            <person name="Salamov A."/>
            <person name="Schaack S."/>
            <person name="Shapiro H."/>
            <person name="Shiga Y."/>
            <person name="Skalitzky C."/>
            <person name="Smith Z."/>
            <person name="Souvorov A."/>
            <person name="Sung W."/>
            <person name="Tang Z."/>
            <person name="Tsuchiya D."/>
            <person name="Tu H."/>
            <person name="Vos H."/>
            <person name="Wang M."/>
            <person name="Wolf Y.I."/>
            <person name="Yamagata H."/>
            <person name="Yamada T."/>
            <person name="Ye Y."/>
            <person name="Shaw J.R."/>
            <person name="Andrews J."/>
            <person name="Crease T.J."/>
            <person name="Tang H."/>
            <person name="Lucas S.M."/>
            <person name="Robertson H.M."/>
            <person name="Bork P."/>
            <person name="Koonin E.V."/>
            <person name="Zdobnov E.M."/>
            <person name="Grigoriev I.V."/>
            <person name="Lynch M."/>
            <person name="Boore J.L."/>
        </authorList>
    </citation>
    <scope>NUCLEOTIDE SEQUENCE [LARGE SCALE GENOMIC DNA]</scope>
</reference>
<organism evidence="1 2">
    <name type="scientific">Daphnia pulex</name>
    <name type="common">Water flea</name>
    <dbReference type="NCBI Taxonomy" id="6669"/>
    <lineage>
        <taxon>Eukaryota</taxon>
        <taxon>Metazoa</taxon>
        <taxon>Ecdysozoa</taxon>
        <taxon>Arthropoda</taxon>
        <taxon>Crustacea</taxon>
        <taxon>Branchiopoda</taxon>
        <taxon>Diplostraca</taxon>
        <taxon>Cladocera</taxon>
        <taxon>Anomopoda</taxon>
        <taxon>Daphniidae</taxon>
        <taxon>Daphnia</taxon>
    </lineage>
</organism>
<protein>
    <submittedName>
        <fullName evidence="1">Uncharacterized protein</fullName>
    </submittedName>
</protein>
<accession>E9GVZ6</accession>
<keyword evidence="2" id="KW-1185">Reference proteome</keyword>
<dbReference type="KEGG" id="dpx:DAPPUDRAFT_322439"/>
<dbReference type="HOGENOM" id="CLU_3144348_0_0_1"/>
<evidence type="ECO:0000313" key="2">
    <source>
        <dbReference type="Proteomes" id="UP000000305"/>
    </source>
</evidence>
<sequence>MCRISDFFEGWETGVLRQIKAEWYTDILALFSLTYTSCRKVYTLSVDEE</sequence>
<proteinExistence type="predicted"/>
<dbReference type="InParanoid" id="E9GVZ6"/>
<dbReference type="EMBL" id="GL732569">
    <property type="protein sequence ID" value="EFX76262.1"/>
    <property type="molecule type" value="Genomic_DNA"/>
</dbReference>